<sequence>MNITEELLELVNLKSTTTGSDIKDAVINCVQNPQIDLKNLVGIATDGTSSMVEKNVGAVTLIFDHIKALRNSSNDFEMLICTSRIL</sequence>
<proteinExistence type="predicted"/>
<reference evidence="1" key="1">
    <citation type="submission" date="2020-07" db="EMBL/GenBank/DDBJ databases">
        <title>Multicomponent nature underlies the extraordinary mechanical properties of spider dragline silk.</title>
        <authorList>
            <person name="Kono N."/>
            <person name="Nakamura H."/>
            <person name="Mori M."/>
            <person name="Yoshida Y."/>
            <person name="Ohtoshi R."/>
            <person name="Malay A.D."/>
            <person name="Moran D.A.P."/>
            <person name="Tomita M."/>
            <person name="Numata K."/>
            <person name="Arakawa K."/>
        </authorList>
    </citation>
    <scope>NUCLEOTIDE SEQUENCE</scope>
</reference>
<evidence type="ECO:0008006" key="3">
    <source>
        <dbReference type="Google" id="ProtNLM"/>
    </source>
</evidence>
<protein>
    <recommendedName>
        <fullName evidence="3">DUF4371 domain-containing protein</fullName>
    </recommendedName>
</protein>
<dbReference type="PANTHER" id="PTHR45913:SF5">
    <property type="entry name" value="GENERAL TRANSCRIPTION FACTOR II-I REPEAT DOMAIN-CONTAINING PROTEIN 2A-LIKE PROTEIN"/>
    <property type="match status" value="1"/>
</dbReference>
<keyword evidence="2" id="KW-1185">Reference proteome</keyword>
<name>A0A8X6JG10_TRICU</name>
<gene>
    <name evidence="1" type="ORF">TNCT_303911</name>
</gene>
<dbReference type="PANTHER" id="PTHR45913">
    <property type="entry name" value="EPM2A-INTERACTING PROTEIN 1"/>
    <property type="match status" value="1"/>
</dbReference>
<evidence type="ECO:0000313" key="2">
    <source>
        <dbReference type="Proteomes" id="UP000887116"/>
    </source>
</evidence>
<organism evidence="1 2">
    <name type="scientific">Trichonephila clavata</name>
    <name type="common">Joro spider</name>
    <name type="synonym">Nephila clavata</name>
    <dbReference type="NCBI Taxonomy" id="2740835"/>
    <lineage>
        <taxon>Eukaryota</taxon>
        <taxon>Metazoa</taxon>
        <taxon>Ecdysozoa</taxon>
        <taxon>Arthropoda</taxon>
        <taxon>Chelicerata</taxon>
        <taxon>Arachnida</taxon>
        <taxon>Araneae</taxon>
        <taxon>Araneomorphae</taxon>
        <taxon>Entelegynae</taxon>
        <taxon>Araneoidea</taxon>
        <taxon>Nephilidae</taxon>
        <taxon>Trichonephila</taxon>
    </lineage>
</organism>
<comment type="caution">
    <text evidence="1">The sequence shown here is derived from an EMBL/GenBank/DDBJ whole genome shotgun (WGS) entry which is preliminary data.</text>
</comment>
<evidence type="ECO:0000313" key="1">
    <source>
        <dbReference type="EMBL" id="GFR33810.1"/>
    </source>
</evidence>
<dbReference type="Proteomes" id="UP000887116">
    <property type="component" value="Unassembled WGS sequence"/>
</dbReference>
<accession>A0A8X6JG10</accession>
<dbReference type="EMBL" id="BMAO01009849">
    <property type="protein sequence ID" value="GFR33810.1"/>
    <property type="molecule type" value="Genomic_DNA"/>
</dbReference>
<dbReference type="AlphaFoldDB" id="A0A8X6JG10"/>
<dbReference type="OrthoDB" id="6417506at2759"/>